<gene>
    <name evidence="1" type="ORF">H131_22142</name>
</gene>
<evidence type="ECO:0000313" key="2">
    <source>
        <dbReference type="Proteomes" id="UP000013911"/>
    </source>
</evidence>
<accession>R7Z862</accession>
<dbReference type="AlphaFoldDB" id="R7Z862"/>
<dbReference type="PATRIC" id="fig|1285586.5.peg.4615"/>
<evidence type="ECO:0000313" key="1">
    <source>
        <dbReference type="EMBL" id="EON70303.1"/>
    </source>
</evidence>
<protein>
    <submittedName>
        <fullName evidence="1">Transposase</fullName>
    </submittedName>
</protein>
<sequence>MEEVDHLRHQSDMRQIYVRRKETIELVIKDAKEKHGMRWLNLARD</sequence>
<reference evidence="1 2" key="1">
    <citation type="submission" date="2013-04" db="EMBL/GenBank/DDBJ databases">
        <title>Draft genome of the heavy metal tolerant bacterium Lysinibacillus sphaericus strain OT4b.31.</title>
        <authorList>
            <person name="Pena-Montenegro T.D."/>
            <person name="Dussan J."/>
        </authorList>
    </citation>
    <scope>NUCLEOTIDE SEQUENCE [LARGE SCALE GENOMIC DNA]</scope>
    <source>
        <strain evidence="1 2">OT4b.31</strain>
    </source>
</reference>
<proteinExistence type="predicted"/>
<comment type="caution">
    <text evidence="1">The sequence shown here is derived from an EMBL/GenBank/DDBJ whole genome shotgun (WGS) entry which is preliminary data.</text>
</comment>
<dbReference type="HOGENOM" id="CLU_218737_0_0_9"/>
<organism evidence="1 2">
    <name type="scientific">Lysinibacillus sphaericus OT4b.31</name>
    <dbReference type="NCBI Taxonomy" id="1285586"/>
    <lineage>
        <taxon>Bacteria</taxon>
        <taxon>Bacillati</taxon>
        <taxon>Bacillota</taxon>
        <taxon>Bacilli</taxon>
        <taxon>Bacillales</taxon>
        <taxon>Bacillaceae</taxon>
        <taxon>Lysinibacillus</taxon>
    </lineage>
</organism>
<name>R7Z862_LYSSH</name>
<dbReference type="Proteomes" id="UP000013911">
    <property type="component" value="Unassembled WGS sequence"/>
</dbReference>
<dbReference type="EMBL" id="AQPX01000038">
    <property type="protein sequence ID" value="EON70303.1"/>
    <property type="molecule type" value="Genomic_DNA"/>
</dbReference>